<comment type="caution">
    <text evidence="2">The sequence shown here is derived from an EMBL/GenBank/DDBJ whole genome shotgun (WGS) entry which is preliminary data.</text>
</comment>
<dbReference type="EMBL" id="JBICCN010000309">
    <property type="protein sequence ID" value="KAL3078806.1"/>
    <property type="molecule type" value="Genomic_DNA"/>
</dbReference>
<feature type="compositionally biased region" description="Acidic residues" evidence="1">
    <location>
        <begin position="276"/>
        <end position="299"/>
    </location>
</feature>
<accession>A0ABD2IMV0</accession>
<feature type="region of interest" description="Disordered" evidence="1">
    <location>
        <begin position="50"/>
        <end position="302"/>
    </location>
</feature>
<feature type="compositionally biased region" description="Low complexity" evidence="1">
    <location>
        <begin position="93"/>
        <end position="102"/>
    </location>
</feature>
<keyword evidence="3" id="KW-1185">Reference proteome</keyword>
<feature type="region of interest" description="Disordered" evidence="1">
    <location>
        <begin position="335"/>
        <end position="539"/>
    </location>
</feature>
<dbReference type="Proteomes" id="UP001620645">
    <property type="component" value="Unassembled WGS sequence"/>
</dbReference>
<feature type="compositionally biased region" description="Low complexity" evidence="1">
    <location>
        <begin position="485"/>
        <end position="505"/>
    </location>
</feature>
<feature type="compositionally biased region" description="Basic residues" evidence="1">
    <location>
        <begin position="166"/>
        <end position="175"/>
    </location>
</feature>
<feature type="compositionally biased region" description="Acidic residues" evidence="1">
    <location>
        <begin position="107"/>
        <end position="118"/>
    </location>
</feature>
<proteinExistence type="predicted"/>
<feature type="compositionally biased region" description="Basic and acidic residues" evidence="1">
    <location>
        <begin position="211"/>
        <end position="225"/>
    </location>
</feature>
<reference evidence="2 3" key="1">
    <citation type="submission" date="2024-10" db="EMBL/GenBank/DDBJ databases">
        <authorList>
            <person name="Kim D."/>
        </authorList>
    </citation>
    <scope>NUCLEOTIDE SEQUENCE [LARGE SCALE GENOMIC DNA]</scope>
    <source>
        <strain evidence="2">Taebaek</strain>
    </source>
</reference>
<evidence type="ECO:0000313" key="2">
    <source>
        <dbReference type="EMBL" id="KAL3078806.1"/>
    </source>
</evidence>
<evidence type="ECO:0000256" key="1">
    <source>
        <dbReference type="SAM" id="MobiDB-lite"/>
    </source>
</evidence>
<feature type="compositionally biased region" description="Basic residues" evidence="1">
    <location>
        <begin position="231"/>
        <end position="243"/>
    </location>
</feature>
<feature type="compositionally biased region" description="Basic and acidic residues" evidence="1">
    <location>
        <begin position="249"/>
        <end position="275"/>
    </location>
</feature>
<dbReference type="AlphaFoldDB" id="A0ABD2IMV0"/>
<feature type="compositionally biased region" description="Low complexity" evidence="1">
    <location>
        <begin position="176"/>
        <end position="185"/>
    </location>
</feature>
<evidence type="ECO:0000313" key="3">
    <source>
        <dbReference type="Proteomes" id="UP001620645"/>
    </source>
</evidence>
<feature type="compositionally biased region" description="Basic and acidic residues" evidence="1">
    <location>
        <begin position="15"/>
        <end position="29"/>
    </location>
</feature>
<feature type="region of interest" description="Disordered" evidence="1">
    <location>
        <begin position="1"/>
        <end position="29"/>
    </location>
</feature>
<organism evidence="2 3">
    <name type="scientific">Heterodera schachtii</name>
    <name type="common">Sugarbeet cyst nematode worm</name>
    <name type="synonym">Tylenchus schachtii</name>
    <dbReference type="NCBI Taxonomy" id="97005"/>
    <lineage>
        <taxon>Eukaryota</taxon>
        <taxon>Metazoa</taxon>
        <taxon>Ecdysozoa</taxon>
        <taxon>Nematoda</taxon>
        <taxon>Chromadorea</taxon>
        <taxon>Rhabditida</taxon>
        <taxon>Tylenchina</taxon>
        <taxon>Tylenchomorpha</taxon>
        <taxon>Tylenchoidea</taxon>
        <taxon>Heteroderidae</taxon>
        <taxon>Heteroderinae</taxon>
        <taxon>Heterodera</taxon>
    </lineage>
</organism>
<feature type="compositionally biased region" description="Low complexity" evidence="1">
    <location>
        <begin position="441"/>
        <end position="461"/>
    </location>
</feature>
<feature type="compositionally biased region" description="Low complexity" evidence="1">
    <location>
        <begin position="360"/>
        <end position="376"/>
    </location>
</feature>
<sequence>MSAKVKTEASSPKQMNEKAEENELTERLELDFVEESVGDDWDGNAIMECDDTLATADEAEEEGPLKPSPDSPRSLSAPRSPEDEVETIDEDTVVVVTDEAVVLHTGEEDEMAEGDIVEAEAPSVRPKGGGGPKTPPESDLGATAEHKGGSSHDVSQESSMREPSAKRRRRRRRSSSRSSSSASSESHSRKGVNGGGKIRAEEVFEQDEVEEDRHSAVSRGRDKSLTDSSSHHHRRRHRHRSKSPPKSYKLSDRRNRSPHERRTTARGVKREHYSDEHEEDEENGEEVVEDEMDYEEDDEERIRRNKRARLVRLREARSRQIGHEYIPPLASRRTSAFGGRFAPQPYFKNPSYYPRDKELSSSSARSVAVPVPLARVEPMPGGRLPLVQRRSSPPPPSLVQRRRGPSPQAPPPPLLTKKRRYIVEEISHVPRRSRTPPPPLLSTYRSSNGTSSSRSSRLRSLAELGPQTLYPSRRDPYPAPRSYESGSSRHASGNSSSSRYYGGSSLERDPYIHTGNRLIPKPFVPPPPPGKKWNCPRREESYVPSERRLKWRCPKREPATPPPRR</sequence>
<name>A0ABD2IMV0_HETSC</name>
<protein>
    <submittedName>
        <fullName evidence="2">Uncharacterized protein</fullName>
    </submittedName>
</protein>
<feature type="compositionally biased region" description="Acidic residues" evidence="1">
    <location>
        <begin position="83"/>
        <end position="92"/>
    </location>
</feature>
<gene>
    <name evidence="2" type="ORF">niasHS_014588</name>
</gene>